<comment type="caution">
    <text evidence="1">The sequence shown here is derived from an EMBL/GenBank/DDBJ whole genome shotgun (WGS) entry which is preliminary data.</text>
</comment>
<name>A0AAD9Z6B3_9LECA</name>
<dbReference type="PANTHER" id="PTHR46082:SF6">
    <property type="entry name" value="AAA+ ATPASE DOMAIN-CONTAINING PROTEIN-RELATED"/>
    <property type="match status" value="1"/>
</dbReference>
<dbReference type="PANTHER" id="PTHR46082">
    <property type="entry name" value="ATP/GTP-BINDING PROTEIN-RELATED"/>
    <property type="match status" value="1"/>
</dbReference>
<protein>
    <submittedName>
        <fullName evidence="1">Uncharacterized protein</fullName>
    </submittedName>
</protein>
<dbReference type="EMBL" id="JASNWA010000009">
    <property type="protein sequence ID" value="KAK3170318.1"/>
    <property type="molecule type" value="Genomic_DNA"/>
</dbReference>
<proteinExistence type="predicted"/>
<gene>
    <name evidence="1" type="ORF">OEA41_009705</name>
</gene>
<organism evidence="1 2">
    <name type="scientific">Lepraria neglecta</name>
    <dbReference type="NCBI Taxonomy" id="209136"/>
    <lineage>
        <taxon>Eukaryota</taxon>
        <taxon>Fungi</taxon>
        <taxon>Dikarya</taxon>
        <taxon>Ascomycota</taxon>
        <taxon>Pezizomycotina</taxon>
        <taxon>Lecanoromycetes</taxon>
        <taxon>OSLEUM clade</taxon>
        <taxon>Lecanoromycetidae</taxon>
        <taxon>Lecanorales</taxon>
        <taxon>Lecanorineae</taxon>
        <taxon>Stereocaulaceae</taxon>
        <taxon>Lepraria</taxon>
    </lineage>
</organism>
<sequence length="434" mass="49157">MDEASANYDGASILYRRAWLACRSVLGDQSPCTYDCANSYALNLEKAGKGENAEEAYEWMWKSRQQVLGVDHEDTLMIAARLAWLYHRHEHFEKANDTYRQIWEAWVNKSDHFDKHTILAAGYYARALQFVGENDKAVAVYGARMAAAGDRYEKSSQEYIASVIAMAQALEYAGIQTRSESMMRDLSKDLVEMGSGDSKVYASMQLDLELARFYNRQKRASEAQYLLKTRWFWCKMVFGASSKLDDEMIALTEDLARELETQKLRPEALDVVSWLHQYYDRMLGPKSEALLKAMARIFGDERRIADERQILQEAYTITSLDKSLDLALSYQKQDLRLGTSGSYAATRLLDEAEKIYIRISDSFQSSVGPQDPNTIGAIVEVGKFYEARKKIRQGATGIRASATIKSDGIGAFTLFDYSFLAQTSPILRAQRGLG</sequence>
<dbReference type="Gene3D" id="1.25.40.10">
    <property type="entry name" value="Tetratricopeptide repeat domain"/>
    <property type="match status" value="2"/>
</dbReference>
<dbReference type="Proteomes" id="UP001276659">
    <property type="component" value="Unassembled WGS sequence"/>
</dbReference>
<keyword evidence="2" id="KW-1185">Reference proteome</keyword>
<dbReference type="InterPro" id="IPR011990">
    <property type="entry name" value="TPR-like_helical_dom_sf"/>
</dbReference>
<dbReference type="SUPFAM" id="SSF48452">
    <property type="entry name" value="TPR-like"/>
    <property type="match status" value="1"/>
</dbReference>
<evidence type="ECO:0000313" key="1">
    <source>
        <dbReference type="EMBL" id="KAK3170318.1"/>
    </source>
</evidence>
<accession>A0AAD9Z6B3</accession>
<dbReference type="InterPro" id="IPR053137">
    <property type="entry name" value="NLR-like"/>
</dbReference>
<evidence type="ECO:0000313" key="2">
    <source>
        <dbReference type="Proteomes" id="UP001276659"/>
    </source>
</evidence>
<reference evidence="1" key="1">
    <citation type="submission" date="2022-11" db="EMBL/GenBank/DDBJ databases">
        <title>Chromosomal genome sequence assembly and mating type (MAT) locus characterization of the leprose asexual lichenized fungus Lepraria neglecta (Nyl.) Erichsen.</title>
        <authorList>
            <person name="Allen J.L."/>
            <person name="Pfeffer B."/>
        </authorList>
    </citation>
    <scope>NUCLEOTIDE SEQUENCE</scope>
    <source>
        <strain evidence="1">Allen 5258</strain>
    </source>
</reference>
<dbReference type="AlphaFoldDB" id="A0AAD9Z6B3"/>